<gene>
    <name evidence="1" type="ORF">HJG52_16380</name>
</gene>
<evidence type="ECO:0008006" key="3">
    <source>
        <dbReference type="Google" id="ProtNLM"/>
    </source>
</evidence>
<dbReference type="InterPro" id="IPR000801">
    <property type="entry name" value="Esterase-like"/>
</dbReference>
<reference evidence="1 2" key="1">
    <citation type="submission" date="2020-04" db="EMBL/GenBank/DDBJ databases">
        <title>Knoellia sp. isolate from air conditioner.</title>
        <authorList>
            <person name="Chea S."/>
            <person name="Kim D.-U."/>
        </authorList>
    </citation>
    <scope>NUCLEOTIDE SEQUENCE [LARGE SCALE GENOMIC DNA]</scope>
    <source>
        <strain evidence="1 2">DB2414S</strain>
    </source>
</reference>
<dbReference type="InterPro" id="IPR029058">
    <property type="entry name" value="AB_hydrolase_fold"/>
</dbReference>
<sequence>MKVTERWRSDRMDRDITLVRWGHYGTPVLLFPTAGGDAEEVERHHLVGHLAPLIDAGRVKVYSCDSAAGRAMAQHEGSTDYRRWLFNQYHQAIAEEVVPAIHADSSPGPVIVAGASIGAFNSLAMICRYPHLFGAAVGMSGTYDIERFIGGRFTDDFYFASPLHFLPGLEGPGLDVLRQRYVVLASGSGRWEDVGESWRVADALGAKGIPNRVDDWGDAYDHDWPTWWEMLPLYLDDLVP</sequence>
<dbReference type="PANTHER" id="PTHR48098:SF3">
    <property type="entry name" value="IRON(III) ENTEROBACTIN ESTERASE"/>
    <property type="match status" value="1"/>
</dbReference>
<name>A0A849HKA5_9MICO</name>
<dbReference type="Proteomes" id="UP000588586">
    <property type="component" value="Unassembled WGS sequence"/>
</dbReference>
<dbReference type="AlphaFoldDB" id="A0A849HKA5"/>
<comment type="caution">
    <text evidence="1">The sequence shown here is derived from an EMBL/GenBank/DDBJ whole genome shotgun (WGS) entry which is preliminary data.</text>
</comment>
<keyword evidence="2" id="KW-1185">Reference proteome</keyword>
<dbReference type="Gene3D" id="3.40.50.1820">
    <property type="entry name" value="alpha/beta hydrolase"/>
    <property type="match status" value="1"/>
</dbReference>
<accession>A0A849HKA5</accession>
<dbReference type="RefSeq" id="WP_171244697.1">
    <property type="nucleotide sequence ID" value="NZ_JABEPQ010000004.1"/>
</dbReference>
<proteinExistence type="predicted"/>
<evidence type="ECO:0000313" key="1">
    <source>
        <dbReference type="EMBL" id="NNM47569.1"/>
    </source>
</evidence>
<dbReference type="SUPFAM" id="SSF53474">
    <property type="entry name" value="alpha/beta-Hydrolases"/>
    <property type="match status" value="1"/>
</dbReference>
<evidence type="ECO:0000313" key="2">
    <source>
        <dbReference type="Proteomes" id="UP000588586"/>
    </source>
</evidence>
<dbReference type="Pfam" id="PF00756">
    <property type="entry name" value="Esterase"/>
    <property type="match status" value="1"/>
</dbReference>
<protein>
    <recommendedName>
        <fullName evidence="3">Esterase</fullName>
    </recommendedName>
</protein>
<organism evidence="1 2">
    <name type="scientific">Knoellia koreensis</name>
    <dbReference type="NCBI Taxonomy" id="2730921"/>
    <lineage>
        <taxon>Bacteria</taxon>
        <taxon>Bacillati</taxon>
        <taxon>Actinomycetota</taxon>
        <taxon>Actinomycetes</taxon>
        <taxon>Micrococcales</taxon>
        <taxon>Intrasporangiaceae</taxon>
        <taxon>Knoellia</taxon>
    </lineage>
</organism>
<dbReference type="PANTHER" id="PTHR48098">
    <property type="entry name" value="ENTEROCHELIN ESTERASE-RELATED"/>
    <property type="match status" value="1"/>
</dbReference>
<dbReference type="EMBL" id="JABEPQ010000004">
    <property type="protein sequence ID" value="NNM47569.1"/>
    <property type="molecule type" value="Genomic_DNA"/>
</dbReference>
<dbReference type="InterPro" id="IPR050583">
    <property type="entry name" value="Mycobacterial_A85_antigen"/>
</dbReference>